<keyword evidence="2" id="KW-1185">Reference proteome</keyword>
<evidence type="ECO:0000313" key="1">
    <source>
        <dbReference type="EMBL" id="EOS13399.1"/>
    </source>
</evidence>
<dbReference type="AlphaFoldDB" id="R9I8Y3"/>
<evidence type="ECO:0000313" key="2">
    <source>
        <dbReference type="Proteomes" id="UP000014200"/>
    </source>
</evidence>
<reference evidence="1 2" key="1">
    <citation type="submission" date="2013-04" db="EMBL/GenBank/DDBJ databases">
        <title>The Genome Sequence of Bacteroides massiliensis dnLKV3.</title>
        <authorList>
            <consortium name="The Broad Institute Genomics Platform"/>
            <consortium name="The Broad Institute Genome Sequencing Center for Infectious Disease"/>
            <person name="Earl A."/>
            <person name="Xavier R."/>
            <person name="Kuhn K."/>
            <person name="Stappenbeck T."/>
            <person name="Walker B."/>
            <person name="Young S."/>
            <person name="Zeng Q."/>
            <person name="Gargeya S."/>
            <person name="Fitzgerald M."/>
            <person name="Haas B."/>
            <person name="Abouelleil A."/>
            <person name="Allen A.W."/>
            <person name="Alvarado L."/>
            <person name="Arachchi H.M."/>
            <person name="Berlin A.M."/>
            <person name="Chapman S.B."/>
            <person name="Gainer-Dewar J."/>
            <person name="Goldberg J."/>
            <person name="Griggs A."/>
            <person name="Gujja S."/>
            <person name="Hansen M."/>
            <person name="Howarth C."/>
            <person name="Imamovic A."/>
            <person name="Ireland A."/>
            <person name="Larimer J."/>
            <person name="McCowan C."/>
            <person name="Murphy C."/>
            <person name="Pearson M."/>
            <person name="Poon T.W."/>
            <person name="Priest M."/>
            <person name="Roberts A."/>
            <person name="Saif S."/>
            <person name="Shea T."/>
            <person name="Sisk P."/>
            <person name="Sykes S."/>
            <person name="Wortman J."/>
            <person name="Nusbaum C."/>
            <person name="Birren B."/>
        </authorList>
    </citation>
    <scope>NUCLEOTIDE SEQUENCE [LARGE SCALE GENOMIC DNA]</scope>
    <source>
        <strain evidence="2">dnLKV3</strain>
    </source>
</reference>
<protein>
    <submittedName>
        <fullName evidence="1">Uncharacterized protein</fullName>
    </submittedName>
</protein>
<accession>R9I8Y3</accession>
<dbReference type="HOGENOM" id="CLU_3388051_0_0_10"/>
<comment type="caution">
    <text evidence="1">The sequence shown here is derived from an EMBL/GenBank/DDBJ whole genome shotgun (WGS) entry which is preliminary data.</text>
</comment>
<gene>
    <name evidence="1" type="ORF">C802_01237</name>
</gene>
<organism evidence="1 2">
    <name type="scientific">Phocaeicola sartorii</name>
    <dbReference type="NCBI Taxonomy" id="671267"/>
    <lineage>
        <taxon>Bacteria</taxon>
        <taxon>Pseudomonadati</taxon>
        <taxon>Bacteroidota</taxon>
        <taxon>Bacteroidia</taxon>
        <taxon>Bacteroidales</taxon>
        <taxon>Bacteroidaceae</taxon>
        <taxon>Phocaeicola</taxon>
    </lineage>
</organism>
<dbReference type="EMBL" id="ASSP01000009">
    <property type="protein sequence ID" value="EOS13399.1"/>
    <property type="molecule type" value="Genomic_DNA"/>
</dbReference>
<sequence>MYEAPKVEVIEVEVEKGFAVSGEEGNWTPGQV</sequence>
<dbReference type="Proteomes" id="UP000014200">
    <property type="component" value="Unassembled WGS sequence"/>
</dbReference>
<dbReference type="PATRIC" id="fig|1235788.3.peg.1266"/>
<proteinExistence type="predicted"/>
<name>R9I8Y3_9BACT</name>
<dbReference type="STRING" id="1235788.C802_01237"/>